<evidence type="ECO:0000256" key="1">
    <source>
        <dbReference type="SAM" id="MobiDB-lite"/>
    </source>
</evidence>
<feature type="compositionally biased region" description="Polar residues" evidence="1">
    <location>
        <begin position="132"/>
        <end position="145"/>
    </location>
</feature>
<dbReference type="EMBL" id="JAWZYT010001025">
    <property type="protein sequence ID" value="KAK4316395.1"/>
    <property type="molecule type" value="Genomic_DNA"/>
</dbReference>
<dbReference type="AlphaFoldDB" id="A0AAE1PX15"/>
<dbReference type="Proteomes" id="UP001292094">
    <property type="component" value="Unassembled WGS sequence"/>
</dbReference>
<sequence>MPLTPSHAILPFQAHTQFIPLVAPSFTHKEEPLHLEEYAYPVPSQGSTPLCSLQEKEDCLSPHDSTSSHLQDNSPSESTSVHISISSSNPDDASPSDCASLDHSSHVPDIKACPSPQHSSPQLSPRDIPTPEGSSLTAPSAQKVSSNHLGTNISFSHITSPRLTSPQISPLYLETPQPDAFLPRSVAATPIEGPQACPAN</sequence>
<name>A0AAE1PX15_9EUCA</name>
<evidence type="ECO:0000313" key="2">
    <source>
        <dbReference type="EMBL" id="KAK4316395.1"/>
    </source>
</evidence>
<feature type="region of interest" description="Disordered" evidence="1">
    <location>
        <begin position="54"/>
        <end position="145"/>
    </location>
</feature>
<protein>
    <submittedName>
        <fullName evidence="2">Uncharacterized protein</fullName>
    </submittedName>
</protein>
<gene>
    <name evidence="2" type="ORF">Pmani_012445</name>
</gene>
<organism evidence="2 3">
    <name type="scientific">Petrolisthes manimaculis</name>
    <dbReference type="NCBI Taxonomy" id="1843537"/>
    <lineage>
        <taxon>Eukaryota</taxon>
        <taxon>Metazoa</taxon>
        <taxon>Ecdysozoa</taxon>
        <taxon>Arthropoda</taxon>
        <taxon>Crustacea</taxon>
        <taxon>Multicrustacea</taxon>
        <taxon>Malacostraca</taxon>
        <taxon>Eumalacostraca</taxon>
        <taxon>Eucarida</taxon>
        <taxon>Decapoda</taxon>
        <taxon>Pleocyemata</taxon>
        <taxon>Anomura</taxon>
        <taxon>Galatheoidea</taxon>
        <taxon>Porcellanidae</taxon>
        <taxon>Petrolisthes</taxon>
    </lineage>
</organism>
<feature type="compositionally biased region" description="Low complexity" evidence="1">
    <location>
        <begin position="114"/>
        <end position="125"/>
    </location>
</feature>
<evidence type="ECO:0000313" key="3">
    <source>
        <dbReference type="Proteomes" id="UP001292094"/>
    </source>
</evidence>
<feature type="compositionally biased region" description="Low complexity" evidence="1">
    <location>
        <begin position="74"/>
        <end position="99"/>
    </location>
</feature>
<keyword evidence="3" id="KW-1185">Reference proteome</keyword>
<comment type="caution">
    <text evidence="2">The sequence shown here is derived from an EMBL/GenBank/DDBJ whole genome shotgun (WGS) entry which is preliminary data.</text>
</comment>
<reference evidence="2" key="1">
    <citation type="submission" date="2023-11" db="EMBL/GenBank/DDBJ databases">
        <title>Genome assemblies of two species of porcelain crab, Petrolisthes cinctipes and Petrolisthes manimaculis (Anomura: Porcellanidae).</title>
        <authorList>
            <person name="Angst P."/>
        </authorList>
    </citation>
    <scope>NUCLEOTIDE SEQUENCE</scope>
    <source>
        <strain evidence="2">PB745_02</strain>
        <tissue evidence="2">Gill</tissue>
    </source>
</reference>
<proteinExistence type="predicted"/>
<feature type="compositionally biased region" description="Polar residues" evidence="1">
    <location>
        <begin position="63"/>
        <end position="73"/>
    </location>
</feature>
<accession>A0AAE1PX15</accession>